<keyword evidence="5 6" id="KW-0472">Membrane</keyword>
<evidence type="ECO:0000256" key="4">
    <source>
        <dbReference type="ARBA" id="ARBA00022989"/>
    </source>
</evidence>
<dbReference type="SUPFAM" id="SSF103473">
    <property type="entry name" value="MFS general substrate transporter"/>
    <property type="match status" value="1"/>
</dbReference>
<accession>A0A9P6ZWA7</accession>
<keyword evidence="8" id="KW-1185">Reference proteome</keyword>
<evidence type="ECO:0000256" key="6">
    <source>
        <dbReference type="SAM" id="Phobius"/>
    </source>
</evidence>
<evidence type="ECO:0000256" key="3">
    <source>
        <dbReference type="ARBA" id="ARBA00022692"/>
    </source>
</evidence>
<dbReference type="EMBL" id="JABBWD010000021">
    <property type="protein sequence ID" value="KAG1777425.1"/>
    <property type="molecule type" value="Genomic_DNA"/>
</dbReference>
<dbReference type="InterPro" id="IPR036259">
    <property type="entry name" value="MFS_trans_sf"/>
</dbReference>
<comment type="caution">
    <text evidence="7">The sequence shown here is derived from an EMBL/GenBank/DDBJ whole genome shotgun (WGS) entry which is preliminary data.</text>
</comment>
<comment type="subcellular location">
    <subcellularLocation>
        <location evidence="1">Membrane</location>
        <topology evidence="1">Multi-pass membrane protein</topology>
    </subcellularLocation>
</comment>
<name>A0A9P6ZWA7_9AGAM</name>
<dbReference type="Proteomes" id="UP000714275">
    <property type="component" value="Unassembled WGS sequence"/>
</dbReference>
<dbReference type="OrthoDB" id="3936150at2759"/>
<dbReference type="PANTHER" id="PTHR23511:SF5">
    <property type="entry name" value="MAJOR FACILITATOR-TYPE TRANSPORTER HXNZ-RELATED"/>
    <property type="match status" value="1"/>
</dbReference>
<keyword evidence="2" id="KW-0813">Transport</keyword>
<feature type="transmembrane region" description="Helical" evidence="6">
    <location>
        <begin position="56"/>
        <end position="75"/>
    </location>
</feature>
<sequence>MADLIRRRLSFNIDVTERSRCSSLAFGLAAGALESVTICLLMVFDIWPVPEICQHGMAIHIIYPVCLANRLRFLVVQGRDEEAIKVLEHIAKRNGRSITLKLKDLQAVSGDTTSQPALNLSTSVRNAFSDMSSHVRPLFSSRRLAALTIMIWGCSIRFVKRERDISQLYDHITLGIPGSFIACAVVDYTRGIGRWLIAGRKLALAVSIIMTGLFLFLFTMSRTKPAVLGYSCASSLTQNAVRMYGVLYAYASDMLEELPDIPEYPSASPWNRRHVLFCAEPDRRLHAPLIKISTAPIGGSTSAATAMNVASYRNCGQDGFMSLIPTKQNEQAIEGNKTENFSGHIVTGGAQVPETRLAKSKVTKGTGILIIHARARMVESDKYRKAASGLMSASLWISSSLGKDVPGLQVSPPSIGPNLSTYRQPSSQKQMLAGSMESLRFLTRDRIPRNVLGLGFHSCFCAYVHPIVITTLAVTTHVRLRMGFVARAARQTTHAARVLLVVRVVSARPCTAINSLSMSLAGLSMSQHAVVDRTICSSLRS</sequence>
<evidence type="ECO:0000313" key="7">
    <source>
        <dbReference type="EMBL" id="KAG1777425.1"/>
    </source>
</evidence>
<keyword evidence="4 6" id="KW-1133">Transmembrane helix</keyword>
<organism evidence="7 8">
    <name type="scientific">Suillus placidus</name>
    <dbReference type="NCBI Taxonomy" id="48579"/>
    <lineage>
        <taxon>Eukaryota</taxon>
        <taxon>Fungi</taxon>
        <taxon>Dikarya</taxon>
        <taxon>Basidiomycota</taxon>
        <taxon>Agaricomycotina</taxon>
        <taxon>Agaricomycetes</taxon>
        <taxon>Agaricomycetidae</taxon>
        <taxon>Boletales</taxon>
        <taxon>Suillineae</taxon>
        <taxon>Suillaceae</taxon>
        <taxon>Suillus</taxon>
    </lineage>
</organism>
<keyword evidence="3 6" id="KW-0812">Transmembrane</keyword>
<proteinExistence type="predicted"/>
<evidence type="ECO:0000256" key="5">
    <source>
        <dbReference type="ARBA" id="ARBA00023136"/>
    </source>
</evidence>
<evidence type="ECO:0000256" key="1">
    <source>
        <dbReference type="ARBA" id="ARBA00004141"/>
    </source>
</evidence>
<reference evidence="7" key="1">
    <citation type="journal article" date="2020" name="New Phytol.">
        <title>Comparative genomics reveals dynamic genome evolution in host specialist ectomycorrhizal fungi.</title>
        <authorList>
            <person name="Lofgren L.A."/>
            <person name="Nguyen N.H."/>
            <person name="Vilgalys R."/>
            <person name="Ruytinx J."/>
            <person name="Liao H.L."/>
            <person name="Branco S."/>
            <person name="Kuo A."/>
            <person name="LaButti K."/>
            <person name="Lipzen A."/>
            <person name="Andreopoulos W."/>
            <person name="Pangilinan J."/>
            <person name="Riley R."/>
            <person name="Hundley H."/>
            <person name="Na H."/>
            <person name="Barry K."/>
            <person name="Grigoriev I.V."/>
            <person name="Stajich J.E."/>
            <person name="Kennedy P.G."/>
        </authorList>
    </citation>
    <scope>NUCLEOTIDE SEQUENCE</scope>
    <source>
        <strain evidence="7">DOB743</strain>
    </source>
</reference>
<protein>
    <submittedName>
        <fullName evidence="7">Uncharacterized protein</fullName>
    </submittedName>
</protein>
<dbReference type="AlphaFoldDB" id="A0A9P6ZWA7"/>
<dbReference type="GO" id="GO:0016020">
    <property type="term" value="C:membrane"/>
    <property type="evidence" value="ECO:0007669"/>
    <property type="project" value="UniProtKB-SubCell"/>
</dbReference>
<feature type="transmembrane region" description="Helical" evidence="6">
    <location>
        <begin position="21"/>
        <end position="44"/>
    </location>
</feature>
<evidence type="ECO:0000256" key="2">
    <source>
        <dbReference type="ARBA" id="ARBA00022448"/>
    </source>
</evidence>
<feature type="transmembrane region" description="Helical" evidence="6">
    <location>
        <begin position="202"/>
        <end position="220"/>
    </location>
</feature>
<dbReference type="PANTHER" id="PTHR23511">
    <property type="entry name" value="SYNAPTIC VESICLE GLYCOPROTEIN 2"/>
    <property type="match status" value="1"/>
</dbReference>
<evidence type="ECO:0000313" key="8">
    <source>
        <dbReference type="Proteomes" id="UP000714275"/>
    </source>
</evidence>
<gene>
    <name evidence="7" type="ORF">EV702DRAFT_1045486</name>
</gene>